<dbReference type="RefSeq" id="WP_058644795.1">
    <property type="nucleotide sequence ID" value="NZ_QWDP01000002.1"/>
</dbReference>
<dbReference type="AlphaFoldDB" id="A0A1S0ZDC5"/>
<sequence length="130" mass="14945">MTDFHAFNEWLWSCDPRFAVKVQDWHAQWRAMLAHHNRRLPEDKTAFTIDGRYRVVVVDEGFALYNLMERSGNEGPMAIYQTPGPLFADLLAHSIRRSGSLSFEDFMTEASRLLLACHESWDAVAGEGKQ</sequence>
<organism evidence="1">
    <name type="scientific">Salmonella enterica subsp. enterica serovar Saintpaul</name>
    <dbReference type="NCBI Taxonomy" id="90105"/>
    <lineage>
        <taxon>Bacteria</taxon>
        <taxon>Pseudomonadati</taxon>
        <taxon>Pseudomonadota</taxon>
        <taxon>Gammaproteobacteria</taxon>
        <taxon>Enterobacterales</taxon>
        <taxon>Enterobacteriaceae</taxon>
        <taxon>Salmonella</taxon>
    </lineage>
</organism>
<proteinExistence type="predicted"/>
<accession>A0A1S0ZDC5</accession>
<protein>
    <submittedName>
        <fullName evidence="1">Uncharacterized protein</fullName>
    </submittedName>
</protein>
<dbReference type="EMBL" id="MLZC01000008">
    <property type="protein sequence ID" value="OHG64464.1"/>
    <property type="molecule type" value="Genomic_DNA"/>
</dbReference>
<reference evidence="1" key="1">
    <citation type="submission" date="2016-09" db="EMBL/GenBank/DDBJ databases">
        <title>Whole genome sequencing of Salmonella enterica.</title>
        <authorList>
            <person name="Bell R."/>
        </authorList>
    </citation>
    <scope>NUCLEOTIDE SEQUENCE [LARGE SCALE GENOMIC DNA]</scope>
    <source>
        <strain evidence="1">CFSAN044978</strain>
    </source>
</reference>
<gene>
    <name evidence="1" type="ORF">A7T00_16580</name>
</gene>
<name>A0A1S0ZDC5_SALET</name>
<evidence type="ECO:0000313" key="1">
    <source>
        <dbReference type="EMBL" id="OHG64464.1"/>
    </source>
</evidence>
<comment type="caution">
    <text evidence="1">The sequence shown here is derived from an EMBL/GenBank/DDBJ whole genome shotgun (WGS) entry which is preliminary data.</text>
</comment>